<name>A0A9J6ANY2_SOLCO</name>
<organism evidence="1 2">
    <name type="scientific">Solanum commersonii</name>
    <name type="common">Commerson's wild potato</name>
    <name type="synonym">Commerson's nightshade</name>
    <dbReference type="NCBI Taxonomy" id="4109"/>
    <lineage>
        <taxon>Eukaryota</taxon>
        <taxon>Viridiplantae</taxon>
        <taxon>Streptophyta</taxon>
        <taxon>Embryophyta</taxon>
        <taxon>Tracheophyta</taxon>
        <taxon>Spermatophyta</taxon>
        <taxon>Magnoliopsida</taxon>
        <taxon>eudicotyledons</taxon>
        <taxon>Gunneridae</taxon>
        <taxon>Pentapetalae</taxon>
        <taxon>asterids</taxon>
        <taxon>lamiids</taxon>
        <taxon>Solanales</taxon>
        <taxon>Solanaceae</taxon>
        <taxon>Solanoideae</taxon>
        <taxon>Solaneae</taxon>
        <taxon>Solanum</taxon>
    </lineage>
</organism>
<sequence>MSYGKIFQFNLLVSVPNFQKVVSPVGVASTVWLWPYAVSITNNALEIICILLRVAEILGFESSVNAPSFLYTLIDIPYESYIWAIKYTIGLLDRVGIVWFFSVRTEI</sequence>
<dbReference type="AlphaFoldDB" id="A0A9J6ANY2"/>
<comment type="caution">
    <text evidence="1">The sequence shown here is derived from an EMBL/GenBank/DDBJ whole genome shotgun (WGS) entry which is preliminary data.</text>
</comment>
<accession>A0A9J6ANY2</accession>
<keyword evidence="2" id="KW-1185">Reference proteome</keyword>
<reference evidence="1 2" key="1">
    <citation type="submission" date="2020-09" db="EMBL/GenBank/DDBJ databases">
        <title>De no assembly of potato wild relative species, Solanum commersonii.</title>
        <authorList>
            <person name="Cho K."/>
        </authorList>
    </citation>
    <scope>NUCLEOTIDE SEQUENCE [LARGE SCALE GENOMIC DNA]</scope>
    <source>
        <strain evidence="1">LZ3.2</strain>
        <tissue evidence="1">Leaf</tissue>
    </source>
</reference>
<dbReference type="EMBL" id="JACXVP010000002">
    <property type="protein sequence ID" value="KAG5626310.1"/>
    <property type="molecule type" value="Genomic_DNA"/>
</dbReference>
<gene>
    <name evidence="1" type="ORF">H5410_011528</name>
</gene>
<evidence type="ECO:0000313" key="1">
    <source>
        <dbReference type="EMBL" id="KAG5626310.1"/>
    </source>
</evidence>
<evidence type="ECO:0000313" key="2">
    <source>
        <dbReference type="Proteomes" id="UP000824120"/>
    </source>
</evidence>
<dbReference type="Proteomes" id="UP000824120">
    <property type="component" value="Chromosome 2"/>
</dbReference>
<protein>
    <submittedName>
        <fullName evidence="1">Uncharacterized protein</fullName>
    </submittedName>
</protein>
<proteinExistence type="predicted"/>